<feature type="compositionally biased region" description="Pro residues" evidence="1">
    <location>
        <begin position="1"/>
        <end position="26"/>
    </location>
</feature>
<proteinExistence type="predicted"/>
<organism evidence="3 4">
    <name type="scientific">Dactylosporangium roseum</name>
    <dbReference type="NCBI Taxonomy" id="47989"/>
    <lineage>
        <taxon>Bacteria</taxon>
        <taxon>Bacillati</taxon>
        <taxon>Actinomycetota</taxon>
        <taxon>Actinomycetes</taxon>
        <taxon>Micromonosporales</taxon>
        <taxon>Micromonosporaceae</taxon>
        <taxon>Dactylosporangium</taxon>
    </lineage>
</organism>
<sequence length="227" mass="24190">MTQPPNAPGNPPGPRPPAWQGPPQVPPGGYQVPPGPQSPIVKRIPEDQPFVARPSVLKRLLVLGPVALVVVLAFTCPLAFVLTADSPDSTSGDIVAVLAFAGCLLFVVSGAMSLQVFLITSGGPVLAVGPAGLWIKTRPTRGQAIWLPWEGIERISRRRWSLEKMVVVKPRDPRADGNLGVFTAIDSGLLKLFYGSGFTATLNFADRGEHEIMAAIARYSNGRTLIV</sequence>
<feature type="transmembrane region" description="Helical" evidence="2">
    <location>
        <begin position="60"/>
        <end position="82"/>
    </location>
</feature>
<protein>
    <recommendedName>
        <fullName evidence="5">Bacterial Pleckstrin homology domain-containing protein</fullName>
    </recommendedName>
</protein>
<gene>
    <name evidence="3" type="ORF">Drose_20930</name>
</gene>
<feature type="region of interest" description="Disordered" evidence="1">
    <location>
        <begin position="1"/>
        <end position="38"/>
    </location>
</feature>
<dbReference type="EMBL" id="CP073721">
    <property type="protein sequence ID" value="UWZ33751.1"/>
    <property type="molecule type" value="Genomic_DNA"/>
</dbReference>
<evidence type="ECO:0008006" key="5">
    <source>
        <dbReference type="Google" id="ProtNLM"/>
    </source>
</evidence>
<evidence type="ECO:0000313" key="4">
    <source>
        <dbReference type="Proteomes" id="UP001058271"/>
    </source>
</evidence>
<dbReference type="Proteomes" id="UP001058271">
    <property type="component" value="Chromosome"/>
</dbReference>
<evidence type="ECO:0000256" key="2">
    <source>
        <dbReference type="SAM" id="Phobius"/>
    </source>
</evidence>
<feature type="transmembrane region" description="Helical" evidence="2">
    <location>
        <begin position="94"/>
        <end position="119"/>
    </location>
</feature>
<keyword evidence="4" id="KW-1185">Reference proteome</keyword>
<keyword evidence="2" id="KW-1133">Transmembrane helix</keyword>
<keyword evidence="2" id="KW-0472">Membrane</keyword>
<reference evidence="3" key="1">
    <citation type="submission" date="2021-04" db="EMBL/GenBank/DDBJ databases">
        <title>Biosynthetic gene clusters of Dactylosporangioum roseum.</title>
        <authorList>
            <person name="Hartkoorn R.C."/>
            <person name="Beaudoing E."/>
            <person name="Hot D."/>
            <person name="Moureu S."/>
        </authorList>
    </citation>
    <scope>NUCLEOTIDE SEQUENCE</scope>
    <source>
        <strain evidence="3">NRRL B-16295</strain>
    </source>
</reference>
<dbReference type="RefSeq" id="WP_260723016.1">
    <property type="nucleotide sequence ID" value="NZ_BAAABS010000057.1"/>
</dbReference>
<evidence type="ECO:0000256" key="1">
    <source>
        <dbReference type="SAM" id="MobiDB-lite"/>
    </source>
</evidence>
<keyword evidence="2" id="KW-0812">Transmembrane</keyword>
<evidence type="ECO:0000313" key="3">
    <source>
        <dbReference type="EMBL" id="UWZ33751.1"/>
    </source>
</evidence>
<name>A0ABY5YWJ5_9ACTN</name>
<accession>A0ABY5YWJ5</accession>